<gene>
    <name evidence="3" type="ORF">BEMITA_LOCUS9980</name>
</gene>
<accession>A0A9P0C9H8</accession>
<keyword evidence="4" id="KW-1185">Reference proteome</keyword>
<feature type="chain" id="PRO_5040253862" evidence="2">
    <location>
        <begin position="26"/>
        <end position="466"/>
    </location>
</feature>
<dbReference type="KEGG" id="btab:109033764"/>
<feature type="region of interest" description="Disordered" evidence="1">
    <location>
        <begin position="380"/>
        <end position="422"/>
    </location>
</feature>
<sequence>MDASKIFNIFMILLAANVKFPRTAGQNLQISRAEHAEKKFRVKRQIPNQYNFSSNSTQNQLPNLNRVYFSNTPIESALAEMKQRIPSRYFAYANFTQNQPLDRNGFTVNLPMDRIVAKMKQHSPNRFQSPDPVSRDSPIDSAVAQMNQQIANPYIFYPNATFNQFPDLGGEYFTISPMDAAVSQDFPIFQPEKPGAGNVKGTVTDNRSTIFNVLILSNYLSLSPFRDDLGDSGLDGRAVSKFNFSGDVKDSAGPRLVPRVRNSTIVFLDGAQLPSYTGNVTGRNREESRKKFSFEDVNLDMRNLKDLVNFRRKPVPLELSRGSGLPRDVDDSSRVKATMDLPAGSQDGPALDPGRYPEITQFHGDNSSLIMIRLDKDKDKRPRFGGGLDQPGMRGRGTFPPRKFRKEKGYSLPGRRESDEERNITEDFREMEMHLAQISKLMARIEKKKKQAVRNPSIPLGLRVRR</sequence>
<feature type="signal peptide" evidence="2">
    <location>
        <begin position="1"/>
        <end position="25"/>
    </location>
</feature>
<evidence type="ECO:0000313" key="3">
    <source>
        <dbReference type="EMBL" id="CAH0773499.1"/>
    </source>
</evidence>
<reference evidence="3" key="1">
    <citation type="submission" date="2021-12" db="EMBL/GenBank/DDBJ databases">
        <authorList>
            <person name="King R."/>
        </authorList>
    </citation>
    <scope>NUCLEOTIDE SEQUENCE</scope>
</reference>
<evidence type="ECO:0000256" key="1">
    <source>
        <dbReference type="SAM" id="MobiDB-lite"/>
    </source>
</evidence>
<name>A0A9P0C9H8_BEMTA</name>
<evidence type="ECO:0000313" key="4">
    <source>
        <dbReference type="Proteomes" id="UP001152759"/>
    </source>
</evidence>
<dbReference type="Proteomes" id="UP001152759">
    <property type="component" value="Chromosome 6"/>
</dbReference>
<proteinExistence type="predicted"/>
<dbReference type="AlphaFoldDB" id="A0A9P0C9H8"/>
<organism evidence="3 4">
    <name type="scientific">Bemisia tabaci</name>
    <name type="common">Sweetpotato whitefly</name>
    <name type="synonym">Aleurodes tabaci</name>
    <dbReference type="NCBI Taxonomy" id="7038"/>
    <lineage>
        <taxon>Eukaryota</taxon>
        <taxon>Metazoa</taxon>
        <taxon>Ecdysozoa</taxon>
        <taxon>Arthropoda</taxon>
        <taxon>Hexapoda</taxon>
        <taxon>Insecta</taxon>
        <taxon>Pterygota</taxon>
        <taxon>Neoptera</taxon>
        <taxon>Paraneoptera</taxon>
        <taxon>Hemiptera</taxon>
        <taxon>Sternorrhyncha</taxon>
        <taxon>Aleyrodoidea</taxon>
        <taxon>Aleyrodidae</taxon>
        <taxon>Aleyrodinae</taxon>
        <taxon>Bemisia</taxon>
    </lineage>
</organism>
<evidence type="ECO:0000256" key="2">
    <source>
        <dbReference type="SAM" id="SignalP"/>
    </source>
</evidence>
<dbReference type="EMBL" id="OU963867">
    <property type="protein sequence ID" value="CAH0773499.1"/>
    <property type="molecule type" value="Genomic_DNA"/>
</dbReference>
<protein>
    <submittedName>
        <fullName evidence="3">Uncharacterized protein</fullName>
    </submittedName>
</protein>
<keyword evidence="2" id="KW-0732">Signal</keyword>